<proteinExistence type="predicted"/>
<dbReference type="PROSITE" id="PS50144">
    <property type="entry name" value="MATH"/>
    <property type="match status" value="2"/>
</dbReference>
<dbReference type="InterPro" id="IPR002083">
    <property type="entry name" value="MATH/TRAF_dom"/>
</dbReference>
<dbReference type="OrthoDB" id="192247at2759"/>
<feature type="domain" description="MATH" evidence="1">
    <location>
        <begin position="164"/>
        <end position="291"/>
    </location>
</feature>
<dbReference type="SMART" id="SM00061">
    <property type="entry name" value="MATH"/>
    <property type="match status" value="2"/>
</dbReference>
<dbReference type="CDD" id="cd00121">
    <property type="entry name" value="MATH"/>
    <property type="match status" value="2"/>
</dbReference>
<evidence type="ECO:0000259" key="1">
    <source>
        <dbReference type="PROSITE" id="PS50144"/>
    </source>
</evidence>
<evidence type="ECO:0000313" key="2">
    <source>
        <dbReference type="EMBL" id="VVB06939.1"/>
    </source>
</evidence>
<feature type="domain" description="MATH" evidence="1">
    <location>
        <begin position="10"/>
        <end position="144"/>
    </location>
</feature>
<dbReference type="InterPro" id="IPR008974">
    <property type="entry name" value="TRAF-like"/>
</dbReference>
<dbReference type="EMBL" id="CABITT030000006">
    <property type="protein sequence ID" value="VVB06939.1"/>
    <property type="molecule type" value="Genomic_DNA"/>
</dbReference>
<dbReference type="Pfam" id="PF22486">
    <property type="entry name" value="MATH_2"/>
    <property type="match status" value="2"/>
</dbReference>
<evidence type="ECO:0000313" key="3">
    <source>
        <dbReference type="Proteomes" id="UP000489600"/>
    </source>
</evidence>
<dbReference type="PANTHER" id="PTHR46162:SF51">
    <property type="entry name" value="TRAF-LIKE FAMILY PROTEIN"/>
    <property type="match status" value="1"/>
</dbReference>
<name>A0A565C018_9BRAS</name>
<dbReference type="SUPFAM" id="SSF49599">
    <property type="entry name" value="TRAF domain-like"/>
    <property type="match status" value="2"/>
</dbReference>
<dbReference type="Proteomes" id="UP000489600">
    <property type="component" value="Unassembled WGS sequence"/>
</dbReference>
<keyword evidence="3" id="KW-1185">Reference proteome</keyword>
<dbReference type="PANTHER" id="PTHR46162">
    <property type="entry name" value="TRAF-LIKE FAMILY PROTEIN"/>
    <property type="match status" value="1"/>
</dbReference>
<reference evidence="2" key="1">
    <citation type="submission" date="2019-07" db="EMBL/GenBank/DDBJ databases">
        <authorList>
            <person name="Dittberner H."/>
        </authorList>
    </citation>
    <scope>NUCLEOTIDE SEQUENCE [LARGE SCALE GENOMIC DNA]</scope>
</reference>
<protein>
    <recommendedName>
        <fullName evidence="1">MATH domain-containing protein</fullName>
    </recommendedName>
</protein>
<gene>
    <name evidence="2" type="ORF">ANE_LOCUS17383</name>
</gene>
<dbReference type="Gene3D" id="2.60.210.10">
    <property type="entry name" value="Apoptosis, Tumor Necrosis Factor Receptor Associated Protein 2, Chain A"/>
    <property type="match status" value="2"/>
</dbReference>
<dbReference type="FunFam" id="2.60.210.10:FF:000013">
    <property type="entry name" value="TRAF-like family protein"/>
    <property type="match status" value="1"/>
</dbReference>
<sequence>MMQILREEAPSSYLMKMVGFSEVKLSHHPYESAAFDASGHKWRLIFHPAGKEGDGKDHVSVYARIENVAASEMLMHNWEVNVELNFFIYNHNDKKYSVFQDGTIKRYNKAENECGFAQMLSVSKLNDPKNGYINEDACIIGVEIFVIKPIEKLERVVFTHNPPNNKFTWKISDFSKLGDAKYHYSDEFVVGDRKWRMKMNPKGETENKALSIYLQAMSYLPNAIVSCTYAKMKLRILNQKNSDHIEKTVWKFYSRENETGSGKSDLISVEDLNDESKGFLVKDTIVLQACLMCISDTKLVDSI</sequence>
<accession>A0A565C018</accession>
<organism evidence="2 3">
    <name type="scientific">Arabis nemorensis</name>
    <dbReference type="NCBI Taxonomy" id="586526"/>
    <lineage>
        <taxon>Eukaryota</taxon>
        <taxon>Viridiplantae</taxon>
        <taxon>Streptophyta</taxon>
        <taxon>Embryophyta</taxon>
        <taxon>Tracheophyta</taxon>
        <taxon>Spermatophyta</taxon>
        <taxon>Magnoliopsida</taxon>
        <taxon>eudicotyledons</taxon>
        <taxon>Gunneridae</taxon>
        <taxon>Pentapetalae</taxon>
        <taxon>rosids</taxon>
        <taxon>malvids</taxon>
        <taxon>Brassicales</taxon>
        <taxon>Brassicaceae</taxon>
        <taxon>Arabideae</taxon>
        <taxon>Arabis</taxon>
    </lineage>
</organism>
<dbReference type="AlphaFoldDB" id="A0A565C018"/>
<comment type="caution">
    <text evidence="2">The sequence shown here is derived from an EMBL/GenBank/DDBJ whole genome shotgun (WGS) entry which is preliminary data.</text>
</comment>